<comment type="caution">
    <text evidence="3">The sequence shown here is derived from an EMBL/GenBank/DDBJ whole genome shotgun (WGS) entry which is preliminary data.</text>
</comment>
<feature type="compositionally biased region" description="Polar residues" evidence="1">
    <location>
        <begin position="64"/>
        <end position="86"/>
    </location>
</feature>
<accession>A0A0J7NG08</accession>
<evidence type="ECO:0000313" key="4">
    <source>
        <dbReference type="Proteomes" id="UP000036403"/>
    </source>
</evidence>
<protein>
    <submittedName>
        <fullName evidence="3">Protein lap2</fullName>
    </submittedName>
</protein>
<dbReference type="Proteomes" id="UP000036403">
    <property type="component" value="Unassembled WGS sequence"/>
</dbReference>
<gene>
    <name evidence="3" type="ORF">RF55_8616</name>
</gene>
<dbReference type="InterPro" id="IPR050614">
    <property type="entry name" value="Synaptic_Scaffolding_LAP-MAGUK"/>
</dbReference>
<feature type="compositionally biased region" description="Polar residues" evidence="1">
    <location>
        <begin position="451"/>
        <end position="471"/>
    </location>
</feature>
<dbReference type="PaxDb" id="67767-A0A0J7NG08"/>
<evidence type="ECO:0000256" key="1">
    <source>
        <dbReference type="SAM" id="MobiDB-lite"/>
    </source>
</evidence>
<feature type="region of interest" description="Disordered" evidence="1">
    <location>
        <begin position="364"/>
        <end position="411"/>
    </location>
</feature>
<dbReference type="GO" id="GO:0019901">
    <property type="term" value="F:protein kinase binding"/>
    <property type="evidence" value="ECO:0007669"/>
    <property type="project" value="TreeGrafter"/>
</dbReference>
<dbReference type="GO" id="GO:0045197">
    <property type="term" value="P:establishment or maintenance of epithelial cell apical/basal polarity"/>
    <property type="evidence" value="ECO:0007669"/>
    <property type="project" value="TreeGrafter"/>
</dbReference>
<dbReference type="GO" id="GO:0045211">
    <property type="term" value="C:postsynaptic membrane"/>
    <property type="evidence" value="ECO:0007669"/>
    <property type="project" value="TreeGrafter"/>
</dbReference>
<reference evidence="3 4" key="1">
    <citation type="submission" date="2015-04" db="EMBL/GenBank/DDBJ databases">
        <title>Lasius niger genome sequencing.</title>
        <authorList>
            <person name="Konorov E.A."/>
            <person name="Nikitin M.A."/>
            <person name="Kirill M.V."/>
            <person name="Chang P."/>
        </authorList>
    </citation>
    <scope>NUCLEOTIDE SEQUENCE [LARGE SCALE GENOMIC DNA]</scope>
    <source>
        <tissue evidence="3">Whole</tissue>
    </source>
</reference>
<dbReference type="InterPro" id="IPR001478">
    <property type="entry name" value="PDZ"/>
</dbReference>
<organism evidence="3 4">
    <name type="scientific">Lasius niger</name>
    <name type="common">Black garden ant</name>
    <dbReference type="NCBI Taxonomy" id="67767"/>
    <lineage>
        <taxon>Eukaryota</taxon>
        <taxon>Metazoa</taxon>
        <taxon>Ecdysozoa</taxon>
        <taxon>Arthropoda</taxon>
        <taxon>Hexapoda</taxon>
        <taxon>Insecta</taxon>
        <taxon>Pterygota</taxon>
        <taxon>Neoptera</taxon>
        <taxon>Endopterygota</taxon>
        <taxon>Hymenoptera</taxon>
        <taxon>Apocrita</taxon>
        <taxon>Aculeata</taxon>
        <taxon>Formicoidea</taxon>
        <taxon>Formicidae</taxon>
        <taxon>Formicinae</taxon>
        <taxon>Lasius</taxon>
        <taxon>Lasius</taxon>
    </lineage>
</organism>
<dbReference type="GO" id="GO:0014069">
    <property type="term" value="C:postsynaptic density"/>
    <property type="evidence" value="ECO:0007669"/>
    <property type="project" value="TreeGrafter"/>
</dbReference>
<feature type="region of interest" description="Disordered" evidence="1">
    <location>
        <begin position="302"/>
        <end position="341"/>
    </location>
</feature>
<dbReference type="PANTHER" id="PTHR23119:SF50">
    <property type="entry name" value="PDZ DOMAIN-CONTAINING PROTEIN"/>
    <property type="match status" value="1"/>
</dbReference>
<dbReference type="GO" id="GO:0043113">
    <property type="term" value="P:receptor clustering"/>
    <property type="evidence" value="ECO:0007669"/>
    <property type="project" value="TreeGrafter"/>
</dbReference>
<evidence type="ECO:0000313" key="3">
    <source>
        <dbReference type="EMBL" id="KMQ91505.1"/>
    </source>
</evidence>
<dbReference type="GO" id="GO:0098968">
    <property type="term" value="P:neurotransmitter receptor transport postsynaptic membrane to endosome"/>
    <property type="evidence" value="ECO:0007669"/>
    <property type="project" value="TreeGrafter"/>
</dbReference>
<dbReference type="OrthoDB" id="676979at2759"/>
<feature type="compositionally biased region" description="Polar residues" evidence="1">
    <location>
        <begin position="392"/>
        <end position="403"/>
    </location>
</feature>
<feature type="region of interest" description="Disordered" evidence="1">
    <location>
        <begin position="55"/>
        <end position="109"/>
    </location>
</feature>
<dbReference type="GO" id="GO:0005912">
    <property type="term" value="C:adherens junction"/>
    <property type="evidence" value="ECO:0007669"/>
    <property type="project" value="TreeGrafter"/>
</dbReference>
<dbReference type="SUPFAM" id="SSF50156">
    <property type="entry name" value="PDZ domain-like"/>
    <property type="match status" value="1"/>
</dbReference>
<dbReference type="GO" id="GO:0098887">
    <property type="term" value="P:neurotransmitter receptor transport, endosome to postsynaptic membrane"/>
    <property type="evidence" value="ECO:0007669"/>
    <property type="project" value="TreeGrafter"/>
</dbReference>
<dbReference type="InterPro" id="IPR036034">
    <property type="entry name" value="PDZ_sf"/>
</dbReference>
<dbReference type="SMART" id="SM00228">
    <property type="entry name" value="PDZ"/>
    <property type="match status" value="1"/>
</dbReference>
<dbReference type="AlphaFoldDB" id="A0A0J7NG08"/>
<evidence type="ECO:0000259" key="2">
    <source>
        <dbReference type="PROSITE" id="PS50106"/>
    </source>
</evidence>
<dbReference type="GO" id="GO:0098609">
    <property type="term" value="P:cell-cell adhesion"/>
    <property type="evidence" value="ECO:0007669"/>
    <property type="project" value="TreeGrafter"/>
</dbReference>
<dbReference type="Pfam" id="PF00595">
    <property type="entry name" value="PDZ"/>
    <property type="match status" value="1"/>
</dbReference>
<dbReference type="PANTHER" id="PTHR23119">
    <property type="entry name" value="DISCS LARGE"/>
    <property type="match status" value="1"/>
</dbReference>
<keyword evidence="4" id="KW-1185">Reference proteome</keyword>
<dbReference type="Gene3D" id="2.30.42.10">
    <property type="match status" value="1"/>
</dbReference>
<sequence length="587" mass="63063">MAQTAGPISSSIIGTGKRICFAAEVDSEVPRQLHRAPTPYPKELRNLARHARNLHHQSIHDQRSTPSSTTSIDRNTAKNYSKSNRSVEPGAAEHSVSEESSDEANKTVLAKEKSPDIREAKYIRNPTSDYIVKTPTVSDYVNSAWKPDEYSKANTAKIVESDKFIEPYRTAGSVDATDGKYSEQQTAPRVNVPPKLCDVPPAPPPYHIAAAFSKKAALFQQFNNPIEADPHPAPLSLPFNSSLNSTGVFPDVSKQKNFDTNADLVKAEEYIAPGDPANLADSNASMDNGRTDLLDRIPADQTCTPNLDSGADSEQNDRALKPSKIPVLKTKHVENSSSNETNSIKVLPEEYDATNRTLNAVYSGIPTSPITGKKYRSPLSAPTKALDRSRKLQNGNVTNNNSCDDADSPTEAPNVVRANVVAPVQTSRSVADEFSVASSAAAIAKSEINSGRDTPNLNTGSKSQGDTSNVESLKEHPSPASSDTSSSERKPKFKWMFGPHRNANVLPVQVRKNPGLGFSIAGGIAGAETGIIVTKVNPDGPAQGTLRPGDKILEVDGIDFTKSDHNNAVAVLRATGAVVSMMISRHQ</sequence>
<dbReference type="PROSITE" id="PS50106">
    <property type="entry name" value="PDZ"/>
    <property type="match status" value="1"/>
</dbReference>
<dbReference type="EMBL" id="LBMM01005448">
    <property type="protein sequence ID" value="KMQ91505.1"/>
    <property type="molecule type" value="Genomic_DNA"/>
</dbReference>
<dbReference type="GO" id="GO:0016323">
    <property type="term" value="C:basolateral plasma membrane"/>
    <property type="evidence" value="ECO:0007669"/>
    <property type="project" value="TreeGrafter"/>
</dbReference>
<dbReference type="STRING" id="67767.A0A0J7NG08"/>
<feature type="region of interest" description="Disordered" evidence="1">
    <location>
        <begin position="447"/>
        <end position="492"/>
    </location>
</feature>
<name>A0A0J7NG08_LASNI</name>
<proteinExistence type="predicted"/>
<feature type="domain" description="PDZ" evidence="2">
    <location>
        <begin position="505"/>
        <end position="587"/>
    </location>
</feature>